<evidence type="ECO:0000313" key="3">
    <source>
        <dbReference type="EMBL" id="MBD2197671.1"/>
    </source>
</evidence>
<organism evidence="3 4">
    <name type="scientific">Calothrix parietina FACHB-288</name>
    <dbReference type="NCBI Taxonomy" id="2692896"/>
    <lineage>
        <taxon>Bacteria</taxon>
        <taxon>Bacillati</taxon>
        <taxon>Cyanobacteriota</taxon>
        <taxon>Cyanophyceae</taxon>
        <taxon>Nostocales</taxon>
        <taxon>Calotrichaceae</taxon>
        <taxon>Calothrix</taxon>
    </lineage>
</organism>
<dbReference type="InterPro" id="IPR011050">
    <property type="entry name" value="Pectin_lyase_fold/virulence"/>
</dbReference>
<dbReference type="InterPro" id="IPR012334">
    <property type="entry name" value="Pectin_lyas_fold"/>
</dbReference>
<comment type="caution">
    <text evidence="3">The sequence shown here is derived from an EMBL/GenBank/DDBJ whole genome shotgun (WGS) entry which is preliminary data.</text>
</comment>
<proteinExistence type="predicted"/>
<name>A0ABR8ACJ3_9CYAN</name>
<dbReference type="Gene3D" id="2.160.20.10">
    <property type="entry name" value="Single-stranded right-handed beta-helix, Pectin lyase-like"/>
    <property type="match status" value="3"/>
</dbReference>
<keyword evidence="4" id="KW-1185">Reference proteome</keyword>
<dbReference type="NCBIfam" id="TIGR01901">
    <property type="entry name" value="adhes_NPXG"/>
    <property type="match status" value="1"/>
</dbReference>
<dbReference type="EMBL" id="JACJQH010000031">
    <property type="protein sequence ID" value="MBD2197671.1"/>
    <property type="molecule type" value="Genomic_DNA"/>
</dbReference>
<feature type="region of interest" description="Disordered" evidence="1">
    <location>
        <begin position="1028"/>
        <end position="1048"/>
    </location>
</feature>
<dbReference type="SMART" id="SM00912">
    <property type="entry name" value="Haemagg_act"/>
    <property type="match status" value="1"/>
</dbReference>
<evidence type="ECO:0000256" key="1">
    <source>
        <dbReference type="SAM" id="MobiDB-lite"/>
    </source>
</evidence>
<dbReference type="Proteomes" id="UP000658514">
    <property type="component" value="Unassembled WGS sequence"/>
</dbReference>
<sequence>MPVSRNVFVGWFTIAFITAFWGNAANAQITPDGSLGTEASQVTPNVDIKGLPAERIDGGATRGANLFHSFSEFNIRDLQRVYFSNPTGIENILMRVTGGKVSNILGTLGVNGNANLFLMNPNGIVFGKNARLDLGGSFVASTANSFVFGDGLEFSATNPQAAPLLQVNLTPGLQYGNNAGSILNQSSFNNIGLRVQPGKTLALVGGDVFLDGGILTSRGGRIELGSVASNSLVNVKPTDDGFSLDYEGVKEFQDINFNSSFANVSGEGGGDVQLQGRRITFYDFSSIDASTLGSEPGGTLAINAVDSVELYTTALFAEVLLPNATGKGGNLTIRTNFLKVADGSIVSINTYGIGDSGKLTIRSKSVEVIGESADGRIPSGLVAEVERNATGNGGVLTIETERLKVANGAILSTSTLGKGNAGEMLIKATDIEVIGRSGNGRFATGLFAQVNSSATGNGGNLTIETNKLTVAEGAQIGPSTFSSGKAGNLRIIANQVEVIGRSRDGKAPSGLFAQVNASATGDGGDLIIETDELIVTDGALLSTSTFGGGKAGNLKIIANKVEVIGTSPDNQVSTRLATRVNPTATKDGGDLIIETGQLTVANGAQLETSTFGDGKAGNLKITATEVEVIGTSIDGRSPSALLTQVIPLANGNGGNLNIETDNLTITDGALLSASTGGKGNAGDLKVSAIQVKLIGTSANGQFSSGLFTQTESSGNAGKVEITTDKLFVEDGARISAATSGGKSNDITINANSLTATNGGQLRTTTSGENKAGNITLKVTDDITLTGTDTGIFANTTPESQGNGGNIFIDPRKVTIQDGAKIAVDSQGTGIGGDVELFAGLLTLDNGQISAQTRSNTGGNINLNLQDLLLLRNGSQITTTAGNQQFGGDGGNITINTPFIVAVPNEDSDITANAFSGTGGKVNIATNGIFGIQSQPRLTELSDITASSELGVNGEVSINTPEVDPSRGLEELPESVVDVAGLINQNLCTAARQGSEFVVTGRGGLPVTPYDILQGGATWEDWHIAEEQGLSTPKPGRGNNQLQKKSQESQQIVEAQGWITHNNGDVILTAKPAKVTPQGTWLHPLDCRMLRES</sequence>
<dbReference type="SUPFAM" id="SSF51126">
    <property type="entry name" value="Pectin lyase-like"/>
    <property type="match status" value="5"/>
</dbReference>
<evidence type="ECO:0000313" key="4">
    <source>
        <dbReference type="Proteomes" id="UP000658514"/>
    </source>
</evidence>
<feature type="compositionally biased region" description="Polar residues" evidence="1">
    <location>
        <begin position="1037"/>
        <end position="1048"/>
    </location>
</feature>
<protein>
    <submittedName>
        <fullName evidence="3">S-layer family protein</fullName>
    </submittedName>
</protein>
<reference evidence="3 4" key="1">
    <citation type="journal article" date="2020" name="ISME J.">
        <title>Comparative genomics reveals insights into cyanobacterial evolution and habitat adaptation.</title>
        <authorList>
            <person name="Chen M.Y."/>
            <person name="Teng W.K."/>
            <person name="Zhao L."/>
            <person name="Hu C.X."/>
            <person name="Zhou Y.K."/>
            <person name="Han B.P."/>
            <person name="Song L.R."/>
            <person name="Shu W.S."/>
        </authorList>
    </citation>
    <scope>NUCLEOTIDE SEQUENCE [LARGE SCALE GENOMIC DNA]</scope>
    <source>
        <strain evidence="3 4">FACHB-288</strain>
    </source>
</reference>
<feature type="domain" description="Filamentous haemagglutinin FhaB/tRNA nuclease CdiA-like TPS" evidence="2">
    <location>
        <begin position="36"/>
        <end position="149"/>
    </location>
</feature>
<dbReference type="InterPro" id="IPR008638">
    <property type="entry name" value="FhaB/CdiA-like_TPS"/>
</dbReference>
<dbReference type="Pfam" id="PF05860">
    <property type="entry name" value="TPS"/>
    <property type="match status" value="1"/>
</dbReference>
<accession>A0ABR8ACJ3</accession>
<gene>
    <name evidence="3" type="ORF">H6G24_19535</name>
</gene>
<dbReference type="RefSeq" id="WP_190543328.1">
    <property type="nucleotide sequence ID" value="NZ_CAWPNO010000064.1"/>
</dbReference>
<evidence type="ECO:0000259" key="2">
    <source>
        <dbReference type="SMART" id="SM00912"/>
    </source>
</evidence>